<dbReference type="Proteomes" id="UP000807716">
    <property type="component" value="Unassembled WGS sequence"/>
</dbReference>
<comment type="caution">
    <text evidence="3">The sequence shown here is derived from an EMBL/GenBank/DDBJ whole genome shotgun (WGS) entry which is preliminary data.</text>
</comment>
<dbReference type="Pfam" id="PF10494">
    <property type="entry name" value="Stk19"/>
    <property type="match status" value="1"/>
</dbReference>
<dbReference type="PANTHER" id="PTHR15243">
    <property type="entry name" value="SERINE/THREONINE-PROTEIN KINASE 19"/>
    <property type="match status" value="1"/>
</dbReference>
<organism evidence="3 4">
    <name type="scientific">Actinomortierella ambigua</name>
    <dbReference type="NCBI Taxonomy" id="1343610"/>
    <lineage>
        <taxon>Eukaryota</taxon>
        <taxon>Fungi</taxon>
        <taxon>Fungi incertae sedis</taxon>
        <taxon>Mucoromycota</taxon>
        <taxon>Mortierellomycotina</taxon>
        <taxon>Mortierellomycetes</taxon>
        <taxon>Mortierellales</taxon>
        <taxon>Mortierellaceae</taxon>
        <taxon>Actinomortierella</taxon>
    </lineage>
</organism>
<dbReference type="InterPro" id="IPR018865">
    <property type="entry name" value="STK19-like"/>
</dbReference>
<dbReference type="PANTHER" id="PTHR15243:SF0">
    <property type="entry name" value="SERINE_THREONINE-PROTEIN KINASE 19"/>
    <property type="match status" value="1"/>
</dbReference>
<dbReference type="EMBL" id="JAAAJB010000117">
    <property type="protein sequence ID" value="KAG0265432.1"/>
    <property type="molecule type" value="Genomic_DNA"/>
</dbReference>
<evidence type="ECO:0000313" key="3">
    <source>
        <dbReference type="EMBL" id="KAG0265432.1"/>
    </source>
</evidence>
<feature type="compositionally biased region" description="Low complexity" evidence="2">
    <location>
        <begin position="295"/>
        <end position="321"/>
    </location>
</feature>
<dbReference type="OrthoDB" id="10261701at2759"/>
<comment type="similarity">
    <text evidence="1">Belongs to the STK19 family.</text>
</comment>
<keyword evidence="4" id="KW-1185">Reference proteome</keyword>
<feature type="compositionally biased region" description="Low complexity" evidence="2">
    <location>
        <begin position="248"/>
        <end position="259"/>
    </location>
</feature>
<dbReference type="GO" id="GO:0016301">
    <property type="term" value="F:kinase activity"/>
    <property type="evidence" value="ECO:0007669"/>
    <property type="project" value="UniProtKB-KW"/>
</dbReference>
<keyword evidence="3" id="KW-0808">Transferase</keyword>
<reference evidence="3" key="1">
    <citation type="journal article" date="2020" name="Fungal Divers.">
        <title>Resolving the Mortierellaceae phylogeny through synthesis of multi-gene phylogenetics and phylogenomics.</title>
        <authorList>
            <person name="Vandepol N."/>
            <person name="Liber J."/>
            <person name="Desiro A."/>
            <person name="Na H."/>
            <person name="Kennedy M."/>
            <person name="Barry K."/>
            <person name="Grigoriev I.V."/>
            <person name="Miller A.N."/>
            <person name="O'Donnell K."/>
            <person name="Stajich J.E."/>
            <person name="Bonito G."/>
        </authorList>
    </citation>
    <scope>NUCLEOTIDE SEQUENCE</scope>
    <source>
        <strain evidence="3">BC1065</strain>
    </source>
</reference>
<proteinExistence type="inferred from homology"/>
<keyword evidence="3" id="KW-0418">Kinase</keyword>
<evidence type="ECO:0000313" key="4">
    <source>
        <dbReference type="Proteomes" id="UP000807716"/>
    </source>
</evidence>
<feature type="region of interest" description="Disordered" evidence="2">
    <location>
        <begin position="145"/>
        <end position="173"/>
    </location>
</feature>
<name>A0A9P6QCM4_9FUNG</name>
<protein>
    <submittedName>
        <fullName evidence="3">Serine/threonine-protein kinase 19</fullName>
    </submittedName>
</protein>
<evidence type="ECO:0000256" key="1">
    <source>
        <dbReference type="ARBA" id="ARBA00093458"/>
    </source>
</evidence>
<evidence type="ECO:0000256" key="2">
    <source>
        <dbReference type="SAM" id="MobiDB-lite"/>
    </source>
</evidence>
<feature type="region of interest" description="Disordered" evidence="2">
    <location>
        <begin position="244"/>
        <end position="276"/>
    </location>
</feature>
<gene>
    <name evidence="3" type="primary">STK19</name>
    <name evidence="3" type="ORF">DFQ27_000646</name>
</gene>
<sequence>MNSRHSHTAAAPVATCSIPDLADDLDPSQLPTDTQAAMEYLLAQLHPRRIKDRKIFPKVCMVHQIYGIVKDHTTVDRTVDQLVKNGTLRKFFLGGTGSDEFAIMFTADYVQQIEDAKAQYLKDLSADSARSTTTLPGSKRKMALDTAASQGSVADPRTTKARKTVNGGKSAASTTTDMIENELLRASDRFKMLVTGGKHLEVMIQHLTLQHVMDVSDADITLLIRYGLLNRMLTVPANPHLVNMTRTSSRGAGSGSSSASGGGDSGSTAASEAQASSLRAAHQTIATLRAQGRASSSSSVASSTTPSSSSPSSSSPSSSSTLQFSKEGISVQAAGSRGEQVSDEIFYRFAIRQGGLFVSHFLKGRQEMLRSIKRKPFGDMLVSAIKAKTLRGSMWIQPVDNF</sequence>
<dbReference type="AlphaFoldDB" id="A0A9P6QCM4"/>
<feature type="region of interest" description="Disordered" evidence="2">
    <location>
        <begin position="289"/>
        <end position="323"/>
    </location>
</feature>
<accession>A0A9P6QCM4</accession>